<gene>
    <name evidence="3" type="ORF">GT409_02600</name>
</gene>
<dbReference type="Proteomes" id="UP000464954">
    <property type="component" value="Chromosome"/>
</dbReference>
<evidence type="ECO:0000313" key="3">
    <source>
        <dbReference type="EMBL" id="QHI68390.1"/>
    </source>
</evidence>
<organism evidence="3 4">
    <name type="scientific">Tichowtungia aerotolerans</name>
    <dbReference type="NCBI Taxonomy" id="2697043"/>
    <lineage>
        <taxon>Bacteria</taxon>
        <taxon>Pseudomonadati</taxon>
        <taxon>Kiritimatiellota</taxon>
        <taxon>Tichowtungiia</taxon>
        <taxon>Tichowtungiales</taxon>
        <taxon>Tichowtungiaceae</taxon>
        <taxon>Tichowtungia</taxon>
    </lineage>
</organism>
<feature type="transmembrane region" description="Helical" evidence="2">
    <location>
        <begin position="445"/>
        <end position="465"/>
    </location>
</feature>
<dbReference type="Pfam" id="PF13347">
    <property type="entry name" value="MFS_2"/>
    <property type="match status" value="1"/>
</dbReference>
<comment type="similarity">
    <text evidence="1">Belongs to the sodium:galactoside symporter (TC 2.A.2) family.</text>
</comment>
<keyword evidence="2" id="KW-0472">Membrane</keyword>
<name>A0A6P1M1D1_9BACT</name>
<keyword evidence="2" id="KW-0812">Transmembrane</keyword>
<dbReference type="GO" id="GO:0005886">
    <property type="term" value="C:plasma membrane"/>
    <property type="evidence" value="ECO:0007669"/>
    <property type="project" value="TreeGrafter"/>
</dbReference>
<keyword evidence="4" id="KW-1185">Reference proteome</keyword>
<feature type="transmembrane region" description="Helical" evidence="2">
    <location>
        <begin position="158"/>
        <end position="177"/>
    </location>
</feature>
<dbReference type="InterPro" id="IPR036259">
    <property type="entry name" value="MFS_trans_sf"/>
</dbReference>
<feature type="transmembrane region" description="Helical" evidence="2">
    <location>
        <begin position="110"/>
        <end position="137"/>
    </location>
</feature>
<dbReference type="SUPFAM" id="SSF103473">
    <property type="entry name" value="MFS general substrate transporter"/>
    <property type="match status" value="1"/>
</dbReference>
<dbReference type="GO" id="GO:0008643">
    <property type="term" value="P:carbohydrate transport"/>
    <property type="evidence" value="ECO:0007669"/>
    <property type="project" value="InterPro"/>
</dbReference>
<protein>
    <submittedName>
        <fullName evidence="3">MFS transporter</fullName>
    </submittedName>
</protein>
<dbReference type="Gene3D" id="1.20.1250.20">
    <property type="entry name" value="MFS general substrate transporter like domains"/>
    <property type="match status" value="2"/>
</dbReference>
<proteinExistence type="inferred from homology"/>
<dbReference type="AlphaFoldDB" id="A0A6P1M1D1"/>
<dbReference type="RefSeq" id="WP_160626665.1">
    <property type="nucleotide sequence ID" value="NZ_CP047593.1"/>
</dbReference>
<feature type="transmembrane region" description="Helical" evidence="2">
    <location>
        <begin position="251"/>
        <end position="269"/>
    </location>
</feature>
<evidence type="ECO:0000256" key="1">
    <source>
        <dbReference type="ARBA" id="ARBA00009617"/>
    </source>
</evidence>
<feature type="transmembrane region" description="Helical" evidence="2">
    <location>
        <begin position="84"/>
        <end position="104"/>
    </location>
</feature>
<dbReference type="EMBL" id="CP047593">
    <property type="protein sequence ID" value="QHI68390.1"/>
    <property type="molecule type" value="Genomic_DNA"/>
</dbReference>
<feature type="transmembrane region" description="Helical" evidence="2">
    <location>
        <begin position="197"/>
        <end position="217"/>
    </location>
</feature>
<evidence type="ECO:0000313" key="4">
    <source>
        <dbReference type="Proteomes" id="UP000464954"/>
    </source>
</evidence>
<feature type="transmembrane region" description="Helical" evidence="2">
    <location>
        <begin position="289"/>
        <end position="308"/>
    </location>
</feature>
<dbReference type="KEGG" id="taer:GT409_02600"/>
<feature type="transmembrane region" description="Helical" evidence="2">
    <location>
        <begin position="416"/>
        <end position="433"/>
    </location>
</feature>
<feature type="transmembrane region" description="Helical" evidence="2">
    <location>
        <begin position="355"/>
        <end position="380"/>
    </location>
</feature>
<keyword evidence="2" id="KW-1133">Transmembrane helix</keyword>
<dbReference type="GO" id="GO:0015293">
    <property type="term" value="F:symporter activity"/>
    <property type="evidence" value="ECO:0007669"/>
    <property type="project" value="InterPro"/>
</dbReference>
<evidence type="ECO:0000256" key="2">
    <source>
        <dbReference type="SAM" id="Phobius"/>
    </source>
</evidence>
<dbReference type="PANTHER" id="PTHR11328:SF24">
    <property type="entry name" value="MAJOR FACILITATOR SUPERFAMILY (MFS) PROFILE DOMAIN-CONTAINING PROTEIN"/>
    <property type="match status" value="1"/>
</dbReference>
<sequence length="485" mass="52514">MSSGVDVKPVSGGKIFGYALGDGAVSITMNGIATFAMLYYTQVLGLNPVHAGLALSITLFWDAITDPLMGCISDNTRSRFGRRIPYMVGGGVVLALSFFLLWVLPGRLSSMAGVFFCVLLMNVLLRTASTVFIIPYLALGFEMCPEYVDRSRLQGARFFVNQTTNLLFTMLAWTLFFKDGVGEGGERIDGTLIAQNYLIMGGCLTVAILIAVGACVFNTRRYAVDNRQEQLEGKSLKVFAQEIGAILKDRLAWYVFGFLGVALLGIFLTSQVQMFTYVFYMKFTGMQKAFVHCGGMLAFALFALNLPVLVKRFDKKRAGFIGMGISAVGSLALLITFTGGILSPQAVCTVAGFQIPIAVIVFGILQALWWGGCGVMIPLATSMIADVSEIHQEKTGNANDGGYASVLSFFMKASNGIGMMLTGQLIALAGIVSKADSQTVEAARNISVITFLCGPVLLAVSFVLLRKYPVDRGFMEKMRKNKEEI</sequence>
<dbReference type="PANTHER" id="PTHR11328">
    <property type="entry name" value="MAJOR FACILITATOR SUPERFAMILY DOMAIN-CONTAINING PROTEIN"/>
    <property type="match status" value="1"/>
</dbReference>
<accession>A0A6P1M1D1</accession>
<feature type="transmembrane region" description="Helical" evidence="2">
    <location>
        <begin position="320"/>
        <end position="343"/>
    </location>
</feature>
<dbReference type="InterPro" id="IPR039672">
    <property type="entry name" value="MFS_2"/>
</dbReference>
<reference evidence="3 4" key="1">
    <citation type="submission" date="2020-01" db="EMBL/GenBank/DDBJ databases">
        <title>Ponticoccus aerotolerans gen. nov., sp. nov., an anaerobic bacterium and proposal of Ponticoccusceae fam. nov., Ponticoccusles ord. nov. and Ponticoccuse classis nov. in the phylum Kiritimatiellaeota.</title>
        <authorList>
            <person name="Zhou L.Y."/>
            <person name="Du Z.J."/>
        </authorList>
    </citation>
    <scope>NUCLEOTIDE SEQUENCE [LARGE SCALE GENOMIC DNA]</scope>
    <source>
        <strain evidence="3 4">S-5007</strain>
    </source>
</reference>
<feature type="transmembrane region" description="Helical" evidence="2">
    <location>
        <begin position="15"/>
        <end position="40"/>
    </location>
</feature>